<feature type="compositionally biased region" description="Basic and acidic residues" evidence="1">
    <location>
        <begin position="37"/>
        <end position="49"/>
    </location>
</feature>
<name>A0AAV7M4P0_PLEWA</name>
<keyword evidence="3" id="KW-1185">Reference proteome</keyword>
<protein>
    <submittedName>
        <fullName evidence="2">Uncharacterized protein</fullName>
    </submittedName>
</protein>
<proteinExistence type="predicted"/>
<organism evidence="2 3">
    <name type="scientific">Pleurodeles waltl</name>
    <name type="common">Iberian ribbed newt</name>
    <dbReference type="NCBI Taxonomy" id="8319"/>
    <lineage>
        <taxon>Eukaryota</taxon>
        <taxon>Metazoa</taxon>
        <taxon>Chordata</taxon>
        <taxon>Craniata</taxon>
        <taxon>Vertebrata</taxon>
        <taxon>Euteleostomi</taxon>
        <taxon>Amphibia</taxon>
        <taxon>Batrachia</taxon>
        <taxon>Caudata</taxon>
        <taxon>Salamandroidea</taxon>
        <taxon>Salamandridae</taxon>
        <taxon>Pleurodelinae</taxon>
        <taxon>Pleurodeles</taxon>
    </lineage>
</organism>
<dbReference type="Proteomes" id="UP001066276">
    <property type="component" value="Chromosome 10"/>
</dbReference>
<sequence>PTVALTGEGLKNTHRRTESTDRGVALTGEGVKYTPRKGTEGPRWRTEGT</sequence>
<dbReference type="AlphaFoldDB" id="A0AAV7M4P0"/>
<evidence type="ECO:0000313" key="2">
    <source>
        <dbReference type="EMBL" id="KAJ1095030.1"/>
    </source>
</evidence>
<evidence type="ECO:0000313" key="3">
    <source>
        <dbReference type="Proteomes" id="UP001066276"/>
    </source>
</evidence>
<accession>A0AAV7M4P0</accession>
<dbReference type="EMBL" id="JANPWB010000014">
    <property type="protein sequence ID" value="KAJ1095030.1"/>
    <property type="molecule type" value="Genomic_DNA"/>
</dbReference>
<comment type="caution">
    <text evidence="2">The sequence shown here is derived from an EMBL/GenBank/DDBJ whole genome shotgun (WGS) entry which is preliminary data.</text>
</comment>
<feature type="non-terminal residue" evidence="2">
    <location>
        <position position="1"/>
    </location>
</feature>
<feature type="non-terminal residue" evidence="2">
    <location>
        <position position="49"/>
    </location>
</feature>
<feature type="region of interest" description="Disordered" evidence="1">
    <location>
        <begin position="1"/>
        <end position="49"/>
    </location>
</feature>
<gene>
    <name evidence="2" type="ORF">NDU88_000201</name>
</gene>
<evidence type="ECO:0000256" key="1">
    <source>
        <dbReference type="SAM" id="MobiDB-lite"/>
    </source>
</evidence>
<reference evidence="2" key="1">
    <citation type="journal article" date="2022" name="bioRxiv">
        <title>Sequencing and chromosome-scale assembly of the giantPleurodeles waltlgenome.</title>
        <authorList>
            <person name="Brown T."/>
            <person name="Elewa A."/>
            <person name="Iarovenko S."/>
            <person name="Subramanian E."/>
            <person name="Araus A.J."/>
            <person name="Petzold A."/>
            <person name="Susuki M."/>
            <person name="Suzuki K.-i.T."/>
            <person name="Hayashi T."/>
            <person name="Toyoda A."/>
            <person name="Oliveira C."/>
            <person name="Osipova E."/>
            <person name="Leigh N.D."/>
            <person name="Simon A."/>
            <person name="Yun M.H."/>
        </authorList>
    </citation>
    <scope>NUCLEOTIDE SEQUENCE</scope>
    <source>
        <strain evidence="2">20211129_DDA</strain>
        <tissue evidence="2">Liver</tissue>
    </source>
</reference>